<accession>W2S4N4</accession>
<sequence length="294" mass="32406">MATQGEEKLVWDSPSFAKMYKLAERVTGPFAEDMIKQSGLPSYEHDKAVVLDNACGTGVVMAKLMGGNLISTALCSTLDLTCADFAGAMVNATKDNATAAGWSNVKTVRADAMDTKLPSSSFTHILFNFGPFLLPDPAAGMRECKRMLQPSGTLGLTTWEHVPWIDEYRPVFEQHPEFPPYPAHDELQRLFSTASAPHPWDTAAGVEAHLKTHGFTDIKVQRATHILTLNVDDAVSMTPGTIGMFASKLWTQEQRDTFMIPASTAVEEYLRDKYGDNNFTWEWKGLVGTGRNPE</sequence>
<dbReference type="OrthoDB" id="2013972at2759"/>
<proteinExistence type="predicted"/>
<protein>
    <recommendedName>
        <fullName evidence="1">Methyltransferase domain-containing protein</fullName>
    </recommendedName>
</protein>
<dbReference type="CDD" id="cd02440">
    <property type="entry name" value="AdoMet_MTases"/>
    <property type="match status" value="1"/>
</dbReference>
<dbReference type="HOGENOM" id="CLU_065416_0_0_1"/>
<dbReference type="GO" id="GO:0008168">
    <property type="term" value="F:methyltransferase activity"/>
    <property type="evidence" value="ECO:0007669"/>
    <property type="project" value="TreeGrafter"/>
</dbReference>
<dbReference type="InterPro" id="IPR041698">
    <property type="entry name" value="Methyltransf_25"/>
</dbReference>
<dbReference type="Gene3D" id="3.40.50.150">
    <property type="entry name" value="Vaccinia Virus protein VP39"/>
    <property type="match status" value="1"/>
</dbReference>
<dbReference type="AlphaFoldDB" id="W2S4N4"/>
<dbReference type="Pfam" id="PF13649">
    <property type="entry name" value="Methyltransf_25"/>
    <property type="match status" value="1"/>
</dbReference>
<dbReference type="eggNOG" id="ENOG502S4V1">
    <property type="taxonomic scope" value="Eukaryota"/>
</dbReference>
<keyword evidence="3" id="KW-1185">Reference proteome</keyword>
<evidence type="ECO:0000259" key="1">
    <source>
        <dbReference type="Pfam" id="PF13649"/>
    </source>
</evidence>
<name>W2S4N4_CYPE1</name>
<dbReference type="InParanoid" id="W2S4N4"/>
<evidence type="ECO:0000313" key="3">
    <source>
        <dbReference type="Proteomes" id="UP000030752"/>
    </source>
</evidence>
<dbReference type="PANTHER" id="PTHR43591">
    <property type="entry name" value="METHYLTRANSFERASE"/>
    <property type="match status" value="1"/>
</dbReference>
<dbReference type="Proteomes" id="UP000030752">
    <property type="component" value="Unassembled WGS sequence"/>
</dbReference>
<organism evidence="2 3">
    <name type="scientific">Cyphellophora europaea (strain CBS 101466)</name>
    <name type="common">Phialophora europaea</name>
    <dbReference type="NCBI Taxonomy" id="1220924"/>
    <lineage>
        <taxon>Eukaryota</taxon>
        <taxon>Fungi</taxon>
        <taxon>Dikarya</taxon>
        <taxon>Ascomycota</taxon>
        <taxon>Pezizomycotina</taxon>
        <taxon>Eurotiomycetes</taxon>
        <taxon>Chaetothyriomycetidae</taxon>
        <taxon>Chaetothyriales</taxon>
        <taxon>Cyphellophoraceae</taxon>
        <taxon>Cyphellophora</taxon>
    </lineage>
</organism>
<dbReference type="InterPro" id="IPR029063">
    <property type="entry name" value="SAM-dependent_MTases_sf"/>
</dbReference>
<dbReference type="EMBL" id="KB822718">
    <property type="protein sequence ID" value="ETN43560.1"/>
    <property type="molecule type" value="Genomic_DNA"/>
</dbReference>
<dbReference type="VEuPathDB" id="FungiDB:HMPREF1541_02719"/>
<gene>
    <name evidence="2" type="ORF">HMPREF1541_02719</name>
</gene>
<feature type="domain" description="Methyltransferase" evidence="1">
    <location>
        <begin position="50"/>
        <end position="152"/>
    </location>
</feature>
<evidence type="ECO:0000313" key="2">
    <source>
        <dbReference type="EMBL" id="ETN43560.1"/>
    </source>
</evidence>
<dbReference type="GeneID" id="19970058"/>
<dbReference type="RefSeq" id="XP_008715296.1">
    <property type="nucleotide sequence ID" value="XM_008717074.1"/>
</dbReference>
<dbReference type="PANTHER" id="PTHR43591:SF24">
    <property type="entry name" value="2-METHOXY-6-POLYPRENYL-1,4-BENZOQUINOL METHYLASE, MITOCHONDRIAL"/>
    <property type="match status" value="1"/>
</dbReference>
<reference evidence="2 3" key="1">
    <citation type="submission" date="2013-03" db="EMBL/GenBank/DDBJ databases">
        <title>The Genome Sequence of Phialophora europaea CBS 101466.</title>
        <authorList>
            <consortium name="The Broad Institute Genomics Platform"/>
            <person name="Cuomo C."/>
            <person name="de Hoog S."/>
            <person name="Gorbushina A."/>
            <person name="Walker B."/>
            <person name="Young S.K."/>
            <person name="Zeng Q."/>
            <person name="Gargeya S."/>
            <person name="Fitzgerald M."/>
            <person name="Haas B."/>
            <person name="Abouelleil A."/>
            <person name="Allen A.W."/>
            <person name="Alvarado L."/>
            <person name="Arachchi H.M."/>
            <person name="Berlin A.M."/>
            <person name="Chapman S.B."/>
            <person name="Gainer-Dewar J."/>
            <person name="Goldberg J."/>
            <person name="Griggs A."/>
            <person name="Gujja S."/>
            <person name="Hansen M."/>
            <person name="Howarth C."/>
            <person name="Imamovic A."/>
            <person name="Ireland A."/>
            <person name="Larimer J."/>
            <person name="McCowan C."/>
            <person name="Murphy C."/>
            <person name="Pearson M."/>
            <person name="Poon T.W."/>
            <person name="Priest M."/>
            <person name="Roberts A."/>
            <person name="Saif S."/>
            <person name="Shea T."/>
            <person name="Sisk P."/>
            <person name="Sykes S."/>
            <person name="Wortman J."/>
            <person name="Nusbaum C."/>
            <person name="Birren B."/>
        </authorList>
    </citation>
    <scope>NUCLEOTIDE SEQUENCE [LARGE SCALE GENOMIC DNA]</scope>
    <source>
        <strain evidence="2 3">CBS 101466</strain>
    </source>
</reference>
<dbReference type="SUPFAM" id="SSF53335">
    <property type="entry name" value="S-adenosyl-L-methionine-dependent methyltransferases"/>
    <property type="match status" value="1"/>
</dbReference>